<evidence type="ECO:0000256" key="2">
    <source>
        <dbReference type="SAM" id="SignalP"/>
    </source>
</evidence>
<accession>A0ABQ1WIM5</accession>
<evidence type="ECO:0000256" key="1">
    <source>
        <dbReference type="SAM" id="MobiDB-lite"/>
    </source>
</evidence>
<proteinExistence type="predicted"/>
<feature type="compositionally biased region" description="Basic residues" evidence="1">
    <location>
        <begin position="104"/>
        <end position="124"/>
    </location>
</feature>
<gene>
    <name evidence="3" type="ORF">GCM10011378_04790</name>
</gene>
<protein>
    <submittedName>
        <fullName evidence="3">Uncharacterized protein</fullName>
    </submittedName>
</protein>
<feature type="compositionally biased region" description="Basic and acidic residues" evidence="1">
    <location>
        <begin position="87"/>
        <end position="99"/>
    </location>
</feature>
<evidence type="ECO:0000313" key="4">
    <source>
        <dbReference type="Proteomes" id="UP000601361"/>
    </source>
</evidence>
<keyword evidence="4" id="KW-1185">Reference proteome</keyword>
<comment type="caution">
    <text evidence="3">The sequence shown here is derived from an EMBL/GenBank/DDBJ whole genome shotgun (WGS) entry which is preliminary data.</text>
</comment>
<feature type="chain" id="PRO_5047087865" evidence="2">
    <location>
        <begin position="21"/>
        <end position="153"/>
    </location>
</feature>
<feature type="region of interest" description="Disordered" evidence="1">
    <location>
        <begin position="18"/>
        <end position="153"/>
    </location>
</feature>
<reference evidence="4" key="1">
    <citation type="journal article" date="2019" name="Int. J. Syst. Evol. Microbiol.">
        <title>The Global Catalogue of Microorganisms (GCM) 10K type strain sequencing project: providing services to taxonomists for standard genome sequencing and annotation.</title>
        <authorList>
            <consortium name="The Broad Institute Genomics Platform"/>
            <consortium name="The Broad Institute Genome Sequencing Center for Infectious Disease"/>
            <person name="Wu L."/>
            <person name="Ma J."/>
        </authorList>
    </citation>
    <scope>NUCLEOTIDE SEQUENCE [LARGE SCALE GENOMIC DNA]</scope>
    <source>
        <strain evidence="4">CGMCC 1.12990</strain>
    </source>
</reference>
<feature type="compositionally biased region" description="Basic residues" evidence="1">
    <location>
        <begin position="132"/>
        <end position="153"/>
    </location>
</feature>
<feature type="compositionally biased region" description="Basic and acidic residues" evidence="1">
    <location>
        <begin position="36"/>
        <end position="50"/>
    </location>
</feature>
<organism evidence="3 4">
    <name type="scientific">Hymenobacter glacieicola</name>
    <dbReference type="NCBI Taxonomy" id="1562124"/>
    <lineage>
        <taxon>Bacteria</taxon>
        <taxon>Pseudomonadati</taxon>
        <taxon>Bacteroidota</taxon>
        <taxon>Cytophagia</taxon>
        <taxon>Cytophagales</taxon>
        <taxon>Hymenobacteraceae</taxon>
        <taxon>Hymenobacter</taxon>
    </lineage>
</organism>
<evidence type="ECO:0000313" key="3">
    <source>
        <dbReference type="EMBL" id="GGG31238.1"/>
    </source>
</evidence>
<sequence>MHKLSMVAAVLLLSSGAAWAQGDKKTPPATPTQLPGEEKLSARERAERDFLMPVRRKQAATLRAAAEETGTHQPAVEVTARNLEASEDNKPAETTEAKDAPATVHHRSTAHRRSSSSSRRRSTSTHRSSSAGRKKTTSKKSTTKKKTTSRRRR</sequence>
<feature type="signal peptide" evidence="2">
    <location>
        <begin position="1"/>
        <end position="20"/>
    </location>
</feature>
<keyword evidence="2" id="KW-0732">Signal</keyword>
<dbReference type="EMBL" id="BMGS01000001">
    <property type="protein sequence ID" value="GGG31238.1"/>
    <property type="molecule type" value="Genomic_DNA"/>
</dbReference>
<name>A0ABQ1WIM5_9BACT</name>
<dbReference type="Proteomes" id="UP000601361">
    <property type="component" value="Unassembled WGS sequence"/>
</dbReference>